<dbReference type="AlphaFoldDB" id="A0A8J1LH92"/>
<reference evidence="3 4" key="1">
    <citation type="submission" date="2025-04" db="UniProtKB">
        <authorList>
            <consortium name="RefSeq"/>
        </authorList>
    </citation>
    <scope>IDENTIFICATION</scope>
    <source>
        <strain evidence="3 4">J_2021</strain>
        <tissue evidence="3 4">Erythrocytes</tissue>
    </source>
</reference>
<evidence type="ECO:0000313" key="2">
    <source>
        <dbReference type="Proteomes" id="UP000186698"/>
    </source>
</evidence>
<protein>
    <submittedName>
        <fullName evidence="3 4">Uncharacterized protein LOC121397065</fullName>
    </submittedName>
</protein>
<dbReference type="KEGG" id="xla:121397065"/>
<proteinExistence type="predicted"/>
<feature type="region of interest" description="Disordered" evidence="1">
    <location>
        <begin position="345"/>
        <end position="376"/>
    </location>
</feature>
<dbReference type="RefSeq" id="XP_041428896.1">
    <property type="nucleotide sequence ID" value="XM_041572962.1"/>
</dbReference>
<feature type="compositionally biased region" description="Basic and acidic residues" evidence="1">
    <location>
        <begin position="363"/>
        <end position="376"/>
    </location>
</feature>
<feature type="region of interest" description="Disordered" evidence="1">
    <location>
        <begin position="86"/>
        <end position="108"/>
    </location>
</feature>
<name>A0A8J1LH92_XENLA</name>
<accession>A0A8J1LH92</accession>
<dbReference type="GeneID" id="121397065"/>
<dbReference type="Proteomes" id="UP000186698">
    <property type="component" value="Chromosome 8L"/>
</dbReference>
<dbReference type="RefSeq" id="XP_041428897.1">
    <property type="nucleotide sequence ID" value="XM_041572963.1"/>
</dbReference>
<evidence type="ECO:0000313" key="3">
    <source>
        <dbReference type="RefSeq" id="XP_041428896.1"/>
    </source>
</evidence>
<feature type="region of interest" description="Disordered" evidence="1">
    <location>
        <begin position="1"/>
        <end position="41"/>
    </location>
</feature>
<feature type="region of interest" description="Disordered" evidence="1">
    <location>
        <begin position="415"/>
        <end position="465"/>
    </location>
</feature>
<feature type="compositionally biased region" description="Basic and acidic residues" evidence="1">
    <location>
        <begin position="17"/>
        <end position="34"/>
    </location>
</feature>
<keyword evidence="2" id="KW-1185">Reference proteome</keyword>
<evidence type="ECO:0000313" key="4">
    <source>
        <dbReference type="RefSeq" id="XP_041428897.1"/>
    </source>
</evidence>
<sequence>MGVAYAEATETPENISDEEKTSCECTEGESKTEMRSTQPPKLRKTFIQLFLKSADHERNEDIKGQKQRERRSHVFRFPCLRSAEKQEKLNRARERKNENHSIEQRDCGSNSKVPLLRKIRKYMVKSEGERTSKFIEEITDESQACGKDLQIKTVRKCNIKRESKKEALKGILQKKNENKCEVLKGRMPRDCSENKGLLERDSGIDEQETRSAESTDLRNTFLEQEGQTELDKFKEVKCCLNKMQSDSNEYYSNSNQKRKNSLKMHSEFEDCKIQCTDLKEKDTQMGVREPSTQGEFHFQNNLQENEIPKKEMCDSDQLLIEDKLIFNNSDSKSIKEATCETERLIQSKDKQAQRGTFGLTPQETKDEHSPPYSPKGKEIIQENAFSNEYQSISQSGHLGESKKKTGDLSVLTDNSNFAELETTEPDSIEHCEEKKLDPDPKHYSNKEPNSDISHHKSSQKGAFEDTRWKIMREEVETMVHVMMNEASQKLSCYISETNST</sequence>
<gene>
    <name evidence="3 4" type="primary">LOC121397065</name>
</gene>
<feature type="compositionally biased region" description="Basic and acidic residues" evidence="1">
    <location>
        <begin position="427"/>
        <end position="454"/>
    </location>
</feature>
<organism evidence="2 4">
    <name type="scientific">Xenopus laevis</name>
    <name type="common">African clawed frog</name>
    <dbReference type="NCBI Taxonomy" id="8355"/>
    <lineage>
        <taxon>Eukaryota</taxon>
        <taxon>Metazoa</taxon>
        <taxon>Chordata</taxon>
        <taxon>Craniata</taxon>
        <taxon>Vertebrata</taxon>
        <taxon>Euteleostomi</taxon>
        <taxon>Amphibia</taxon>
        <taxon>Batrachia</taxon>
        <taxon>Anura</taxon>
        <taxon>Pipoidea</taxon>
        <taxon>Pipidae</taxon>
        <taxon>Xenopodinae</taxon>
        <taxon>Xenopus</taxon>
        <taxon>Xenopus</taxon>
    </lineage>
</organism>
<evidence type="ECO:0000256" key="1">
    <source>
        <dbReference type="SAM" id="MobiDB-lite"/>
    </source>
</evidence>
<feature type="region of interest" description="Disordered" evidence="1">
    <location>
        <begin position="192"/>
        <end position="216"/>
    </location>
</feature>
<feature type="compositionally biased region" description="Basic and acidic residues" evidence="1">
    <location>
        <begin position="86"/>
        <end position="106"/>
    </location>
</feature>